<keyword evidence="3" id="KW-1185">Reference proteome</keyword>
<accession>A0AA48WIC0</accession>
<name>A0AA48WIC0_9BURK</name>
<evidence type="ECO:0000313" key="3">
    <source>
        <dbReference type="Proteomes" id="UP000662888"/>
    </source>
</evidence>
<dbReference type="EMBL" id="CP065053">
    <property type="protein sequence ID" value="QPI53295.1"/>
    <property type="molecule type" value="Genomic_DNA"/>
</dbReference>
<evidence type="ECO:0000256" key="1">
    <source>
        <dbReference type="SAM" id="MobiDB-lite"/>
    </source>
</evidence>
<reference evidence="2 3" key="1">
    <citation type="submission" date="2020-11" db="EMBL/GenBank/DDBJ databases">
        <authorList>
            <person name="Sun Q."/>
        </authorList>
    </citation>
    <scope>NUCLEOTIDE SEQUENCE [LARGE SCALE GENOMIC DNA]</scope>
    <source>
        <strain evidence="2 3">P8398</strain>
    </source>
</reference>
<dbReference type="Proteomes" id="UP000662888">
    <property type="component" value="Chromosome"/>
</dbReference>
<sequence length="112" mass="11923">MRPDGAQAGDHAGYLRNPGPRPAFSRLAEHLWGADADIDSDGDSTHPEDAGWTGLTLILRASPDRQRVDVVPVSQDPLVLAIRSADASLAARALGHLQEHAGGTIERCWPLA</sequence>
<gene>
    <name evidence="2" type="ORF">IV454_16145</name>
</gene>
<proteinExistence type="predicted"/>
<organism evidence="2 3">
    <name type="scientific">Massilia antarctica</name>
    <dbReference type="NCBI Taxonomy" id="2765360"/>
    <lineage>
        <taxon>Bacteria</taxon>
        <taxon>Pseudomonadati</taxon>
        <taxon>Pseudomonadota</taxon>
        <taxon>Betaproteobacteria</taxon>
        <taxon>Burkholderiales</taxon>
        <taxon>Oxalobacteraceae</taxon>
        <taxon>Telluria group</taxon>
        <taxon>Massilia</taxon>
    </lineage>
</organism>
<feature type="region of interest" description="Disordered" evidence="1">
    <location>
        <begin position="1"/>
        <end position="20"/>
    </location>
</feature>
<evidence type="ECO:0000313" key="2">
    <source>
        <dbReference type="EMBL" id="QPI53295.1"/>
    </source>
</evidence>
<protein>
    <submittedName>
        <fullName evidence="2">Uncharacterized protein</fullName>
    </submittedName>
</protein>